<dbReference type="EMBL" id="SZUA01000001">
    <property type="protein sequence ID" value="TKR33324.1"/>
    <property type="molecule type" value="Genomic_DNA"/>
</dbReference>
<evidence type="ECO:0000313" key="2">
    <source>
        <dbReference type="Proteomes" id="UP000308707"/>
    </source>
</evidence>
<evidence type="ECO:0000313" key="1">
    <source>
        <dbReference type="EMBL" id="TKR33324.1"/>
    </source>
</evidence>
<sequence>MKTRSINPTGYNYAEACEVSSFSRLLFISGQVPADADDKVPADYRDQYRLAWSNIERQLKAAGMTFDNLVKFTIFLSDRSLIAKSAGLRKEILGDREPAMTIIIAGIYDEAWLLEIEAVAAA</sequence>
<dbReference type="Proteomes" id="UP000308707">
    <property type="component" value="Unassembled WGS sequence"/>
</dbReference>
<keyword evidence="2" id="KW-1185">Reference proteome</keyword>
<dbReference type="RefSeq" id="WP_137265533.1">
    <property type="nucleotide sequence ID" value="NZ_SZUA01000001.1"/>
</dbReference>
<organism evidence="1 2">
    <name type="scientific">Luteimonas gilva</name>
    <dbReference type="NCBI Taxonomy" id="2572684"/>
    <lineage>
        <taxon>Bacteria</taxon>
        <taxon>Pseudomonadati</taxon>
        <taxon>Pseudomonadota</taxon>
        <taxon>Gammaproteobacteria</taxon>
        <taxon>Lysobacterales</taxon>
        <taxon>Lysobacteraceae</taxon>
        <taxon>Luteimonas</taxon>
    </lineage>
</organism>
<dbReference type="AlphaFoldDB" id="A0A4U5JU10"/>
<reference evidence="1 2" key="1">
    <citation type="submission" date="2019-04" db="EMBL/GenBank/DDBJ databases">
        <title>Reference strain of H23.</title>
        <authorList>
            <person name="Luo X."/>
        </authorList>
    </citation>
    <scope>NUCLEOTIDE SEQUENCE [LARGE SCALE GENOMIC DNA]</scope>
    <source>
        <strain evidence="1 2">H23</strain>
    </source>
</reference>
<dbReference type="PANTHER" id="PTHR11803">
    <property type="entry name" value="2-IMINOBUTANOATE/2-IMINOPROPANOATE DEAMINASE RIDA"/>
    <property type="match status" value="1"/>
</dbReference>
<dbReference type="OrthoDB" id="9803101at2"/>
<dbReference type="Gene3D" id="3.30.1330.40">
    <property type="entry name" value="RutC-like"/>
    <property type="match status" value="1"/>
</dbReference>
<dbReference type="SUPFAM" id="SSF55298">
    <property type="entry name" value="YjgF-like"/>
    <property type="match status" value="1"/>
</dbReference>
<dbReference type="CDD" id="cd00448">
    <property type="entry name" value="YjgF_YER057c_UK114_family"/>
    <property type="match status" value="1"/>
</dbReference>
<gene>
    <name evidence="1" type="ORF">FCE95_03180</name>
</gene>
<dbReference type="GO" id="GO:0005829">
    <property type="term" value="C:cytosol"/>
    <property type="evidence" value="ECO:0007669"/>
    <property type="project" value="TreeGrafter"/>
</dbReference>
<dbReference type="InterPro" id="IPR006175">
    <property type="entry name" value="YjgF/YER057c/UK114"/>
</dbReference>
<dbReference type="PANTHER" id="PTHR11803:SF44">
    <property type="entry name" value="RUTC FAMILY PROTEIN YJGH"/>
    <property type="match status" value="1"/>
</dbReference>
<comment type="caution">
    <text evidence="1">The sequence shown here is derived from an EMBL/GenBank/DDBJ whole genome shotgun (WGS) entry which is preliminary data.</text>
</comment>
<protein>
    <submittedName>
        <fullName evidence="1">RidA family protein</fullName>
    </submittedName>
</protein>
<dbReference type="InterPro" id="IPR035959">
    <property type="entry name" value="RutC-like_sf"/>
</dbReference>
<proteinExistence type="predicted"/>
<accession>A0A4U5JU10</accession>
<dbReference type="GO" id="GO:0019239">
    <property type="term" value="F:deaminase activity"/>
    <property type="evidence" value="ECO:0007669"/>
    <property type="project" value="TreeGrafter"/>
</dbReference>
<name>A0A4U5JU10_9GAMM</name>
<dbReference type="Pfam" id="PF01042">
    <property type="entry name" value="Ribonuc_L-PSP"/>
    <property type="match status" value="1"/>
</dbReference>